<dbReference type="GO" id="GO:0005524">
    <property type="term" value="F:ATP binding"/>
    <property type="evidence" value="ECO:0007669"/>
    <property type="project" value="UniProtKB-KW"/>
</dbReference>
<dbReference type="CDD" id="cd17917">
    <property type="entry name" value="DEXHc_RHA-like"/>
    <property type="match status" value="1"/>
</dbReference>
<accession>A0A381ZIQ4</accession>
<dbReference type="GO" id="GO:0003676">
    <property type="term" value="F:nucleic acid binding"/>
    <property type="evidence" value="ECO:0007669"/>
    <property type="project" value="InterPro"/>
</dbReference>
<dbReference type="InterPro" id="IPR001650">
    <property type="entry name" value="Helicase_C-like"/>
</dbReference>
<sequence>MNESLPIWDIHGEIADTLAVQTRIVLTAPTGSGKSTQVPQIILDDVLCGGGKVVVLQPRRVAARSLARRVAWERSARLGDEVGYQVRFENHTCPETKIEFITEGVLLRRLQDDPRLATVDAVLFDEFHERNLMSDLALGLVKKLQCTERTDLKLVVMSATIQTGPIARYLGQADDDPCRVLTSGGRTFPVEIRFGKYRNRDPITEQAAKAVEQILRDNSRGDILVFMPGMGEIRGTIGAISRRRLSEPVELIPLHGDLPPADQDRAFAVSDRRKIVVATNVAETSVTIDGIRHVIDSGMARVARFDAERGFGTLLIEEISRASADQRAGRAGRTSPGTCHRLWTESGHLNRSEHNTPEIHRTDLSESVLMLHSTGIDEAAQFDWLDKPDAKAVAKAESLLRSLGALTKHLANNNADGLTDVGHAMLRLPMHPRLARMIVEGSRRGCVNEAALCAALMGGRNILIRSARDNKTVQTAQEPFRDGADSDFDVLMRAWQFANVRRYNIDDCRAHGIHAGACREVESAFRQILHLAKATDA</sequence>
<reference evidence="7" key="1">
    <citation type="submission" date="2018-05" db="EMBL/GenBank/DDBJ databases">
        <authorList>
            <person name="Lanie J.A."/>
            <person name="Ng W.-L."/>
            <person name="Kazmierczak K.M."/>
            <person name="Andrzejewski T.M."/>
            <person name="Davidsen T.M."/>
            <person name="Wayne K.J."/>
            <person name="Tettelin H."/>
            <person name="Glass J.I."/>
            <person name="Rusch D."/>
            <person name="Podicherti R."/>
            <person name="Tsui H.-C.T."/>
            <person name="Winkler M.E."/>
        </authorList>
    </citation>
    <scope>NUCLEOTIDE SEQUENCE</scope>
</reference>
<gene>
    <name evidence="7" type="ORF">METZ01_LOCUS142009</name>
</gene>
<dbReference type="PANTHER" id="PTHR43519:SF1">
    <property type="entry name" value="ATP-DEPENDENT RNA HELICASE HRPB"/>
    <property type="match status" value="1"/>
</dbReference>
<proteinExistence type="predicted"/>
<dbReference type="Pfam" id="PF00270">
    <property type="entry name" value="DEAD"/>
    <property type="match status" value="1"/>
</dbReference>
<keyword evidence="3" id="KW-0347">Helicase</keyword>
<dbReference type="EMBL" id="UINC01021495">
    <property type="protein sequence ID" value="SVA89155.1"/>
    <property type="molecule type" value="Genomic_DNA"/>
</dbReference>
<dbReference type="PANTHER" id="PTHR43519">
    <property type="entry name" value="ATP-DEPENDENT RNA HELICASE HRPB"/>
    <property type="match status" value="1"/>
</dbReference>
<evidence type="ECO:0008006" key="8">
    <source>
        <dbReference type="Google" id="ProtNLM"/>
    </source>
</evidence>
<evidence type="ECO:0000256" key="4">
    <source>
        <dbReference type="ARBA" id="ARBA00022840"/>
    </source>
</evidence>
<dbReference type="SUPFAM" id="SSF52540">
    <property type="entry name" value="P-loop containing nucleoside triphosphate hydrolases"/>
    <property type="match status" value="1"/>
</dbReference>
<dbReference type="InterPro" id="IPR027417">
    <property type="entry name" value="P-loop_NTPase"/>
</dbReference>
<evidence type="ECO:0000256" key="3">
    <source>
        <dbReference type="ARBA" id="ARBA00022806"/>
    </source>
</evidence>
<dbReference type="CDD" id="cd18791">
    <property type="entry name" value="SF2_C_RHA"/>
    <property type="match status" value="1"/>
</dbReference>
<dbReference type="InterPro" id="IPR011545">
    <property type="entry name" value="DEAD/DEAH_box_helicase_dom"/>
</dbReference>
<dbReference type="InterPro" id="IPR007502">
    <property type="entry name" value="Helicase-assoc_dom"/>
</dbReference>
<feature type="non-terminal residue" evidence="7">
    <location>
        <position position="537"/>
    </location>
</feature>
<dbReference type="PROSITE" id="PS51194">
    <property type="entry name" value="HELICASE_CTER"/>
    <property type="match status" value="1"/>
</dbReference>
<dbReference type="Pfam" id="PF21010">
    <property type="entry name" value="HA2_C"/>
    <property type="match status" value="1"/>
</dbReference>
<organism evidence="7">
    <name type="scientific">marine metagenome</name>
    <dbReference type="NCBI Taxonomy" id="408172"/>
    <lineage>
        <taxon>unclassified sequences</taxon>
        <taxon>metagenomes</taxon>
        <taxon>ecological metagenomes</taxon>
    </lineage>
</organism>
<evidence type="ECO:0000259" key="6">
    <source>
        <dbReference type="PROSITE" id="PS51194"/>
    </source>
</evidence>
<keyword evidence="2" id="KW-0378">Hydrolase</keyword>
<dbReference type="Pfam" id="PF00271">
    <property type="entry name" value="Helicase_C"/>
    <property type="match status" value="1"/>
</dbReference>
<dbReference type="SMART" id="SM00490">
    <property type="entry name" value="HELICc"/>
    <property type="match status" value="1"/>
</dbReference>
<feature type="domain" description="Helicase ATP-binding" evidence="5">
    <location>
        <begin position="15"/>
        <end position="179"/>
    </location>
</feature>
<dbReference type="Gene3D" id="3.40.50.300">
    <property type="entry name" value="P-loop containing nucleotide triphosphate hydrolases"/>
    <property type="match status" value="2"/>
</dbReference>
<feature type="domain" description="Helicase C-terminal" evidence="6">
    <location>
        <begin position="210"/>
        <end position="375"/>
    </location>
</feature>
<dbReference type="InterPro" id="IPR014001">
    <property type="entry name" value="Helicase_ATP-bd"/>
</dbReference>
<dbReference type="FunFam" id="3.40.50.300:FF:002125">
    <property type="entry name" value="ATP-dependent helicase HrpB"/>
    <property type="match status" value="1"/>
</dbReference>
<evidence type="ECO:0000256" key="2">
    <source>
        <dbReference type="ARBA" id="ARBA00022801"/>
    </source>
</evidence>
<keyword evidence="1" id="KW-0547">Nucleotide-binding</keyword>
<dbReference type="AlphaFoldDB" id="A0A381ZIQ4"/>
<evidence type="ECO:0000313" key="7">
    <source>
        <dbReference type="EMBL" id="SVA89155.1"/>
    </source>
</evidence>
<protein>
    <recommendedName>
        <fullName evidence="8">Helicase ATP-binding domain-containing protein</fullName>
    </recommendedName>
</protein>
<keyword evidence="4" id="KW-0067">ATP-binding</keyword>
<evidence type="ECO:0000259" key="5">
    <source>
        <dbReference type="PROSITE" id="PS51192"/>
    </source>
</evidence>
<dbReference type="Gene3D" id="1.20.120.1080">
    <property type="match status" value="1"/>
</dbReference>
<dbReference type="PROSITE" id="PS51192">
    <property type="entry name" value="HELICASE_ATP_BIND_1"/>
    <property type="match status" value="1"/>
</dbReference>
<evidence type="ECO:0000256" key="1">
    <source>
        <dbReference type="ARBA" id="ARBA00022741"/>
    </source>
</evidence>
<dbReference type="GO" id="GO:0004386">
    <property type="term" value="F:helicase activity"/>
    <property type="evidence" value="ECO:0007669"/>
    <property type="project" value="UniProtKB-KW"/>
</dbReference>
<dbReference type="GO" id="GO:0016787">
    <property type="term" value="F:hydrolase activity"/>
    <property type="evidence" value="ECO:0007669"/>
    <property type="project" value="UniProtKB-KW"/>
</dbReference>
<dbReference type="SMART" id="SM00847">
    <property type="entry name" value="HA2"/>
    <property type="match status" value="1"/>
</dbReference>
<name>A0A381ZIQ4_9ZZZZ</name>
<dbReference type="SMART" id="SM00487">
    <property type="entry name" value="DEXDc"/>
    <property type="match status" value="1"/>
</dbReference>